<reference evidence="2" key="1">
    <citation type="submission" date="2016-07" db="EMBL/GenBank/DDBJ databases">
        <authorList>
            <person name="Florea S."/>
            <person name="Webb J.S."/>
            <person name="Jaromczyk J."/>
            <person name="Schardl C.L."/>
        </authorList>
    </citation>
    <scope>NUCLEOTIDE SEQUENCE [LARGE SCALE GENOMIC DNA]</scope>
    <source>
        <strain evidence="2">CDC-D5610</strain>
    </source>
</reference>
<evidence type="ECO:0000313" key="2">
    <source>
        <dbReference type="Proteomes" id="UP000201728"/>
    </source>
</evidence>
<protein>
    <submittedName>
        <fullName evidence="1">Uncharacterized protein</fullName>
    </submittedName>
</protein>
<dbReference type="EMBL" id="CP016397">
    <property type="protein sequence ID" value="ASQ46579.1"/>
    <property type="molecule type" value="Genomic_DNA"/>
</dbReference>
<gene>
    <name evidence="1" type="ORF">clem_10150</name>
</gene>
<dbReference type="RefSeq" id="WP_094091421.1">
    <property type="nucleotide sequence ID" value="NZ_CP016397.1"/>
</dbReference>
<accession>A0A222P418</accession>
<name>A0A222P418_9GAMM</name>
<keyword evidence="2" id="KW-1185">Reference proteome</keyword>
<dbReference type="Proteomes" id="UP000201728">
    <property type="component" value="Chromosome"/>
</dbReference>
<dbReference type="KEGG" id="lcd:clem_10150"/>
<dbReference type="OrthoDB" id="5648079at2"/>
<sequence>MTNIKIKLLGMLLLFFLVLPIFAASDILLSASAGCLNEKKLKAIAREIETSFEKNICANGIKPMQLQWLSTTALPQLMNKSFLGVEPPPNWQLLTEELMRDCFKEGNLCTETTQKQVVACLQIKAPTVLLQLGPWLAENCKAINNEVIEKWPDKKQKVLELIKEFQVQSTQ</sequence>
<dbReference type="AlphaFoldDB" id="A0A222P418"/>
<proteinExistence type="predicted"/>
<organism evidence="1 2">
    <name type="scientific">Legionella clemsonensis</name>
    <dbReference type="NCBI Taxonomy" id="1867846"/>
    <lineage>
        <taxon>Bacteria</taxon>
        <taxon>Pseudomonadati</taxon>
        <taxon>Pseudomonadota</taxon>
        <taxon>Gammaproteobacteria</taxon>
        <taxon>Legionellales</taxon>
        <taxon>Legionellaceae</taxon>
        <taxon>Legionella</taxon>
    </lineage>
</organism>
<evidence type="ECO:0000313" key="1">
    <source>
        <dbReference type="EMBL" id="ASQ46579.1"/>
    </source>
</evidence>